<dbReference type="SUPFAM" id="SSF88713">
    <property type="entry name" value="Glycoside hydrolase/deacetylase"/>
    <property type="match status" value="1"/>
</dbReference>
<dbReference type="GO" id="GO:0004559">
    <property type="term" value="F:alpha-mannosidase activity"/>
    <property type="evidence" value="ECO:0007669"/>
    <property type="project" value="InterPro"/>
</dbReference>
<dbReference type="InterPro" id="IPR027291">
    <property type="entry name" value="Glyco_hydro_38_N_sf"/>
</dbReference>
<sequence length="249" mass="29170">MKKKIYVIPHTHWDREWMFSEQTGNVLLNQTINEMLKTIKKQKDFKMVLDGQVSLLDDYLNWNENSRKEKIQRFKESHIAFGPWFSQPDVFSSLGETTIRNLEIGRKTLKDLGLKTIDTAYMPDTFGFNQNLPQIFKQNGLNNFVHWRGLNREHIKNFPLYNWEGVDGTKILSSNYKTGYYFFGTYYPYSGVTKENIHELAKEFFEKTKSGIEESFKVQKNKTSVLFPLGGDQAPAIHGAKRFFEVLNE</sequence>
<dbReference type="Pfam" id="PF01074">
    <property type="entry name" value="Glyco_hydro_38N"/>
    <property type="match status" value="1"/>
</dbReference>
<dbReference type="GO" id="GO:0009313">
    <property type="term" value="P:oligosaccharide catabolic process"/>
    <property type="evidence" value="ECO:0007669"/>
    <property type="project" value="TreeGrafter"/>
</dbReference>
<dbReference type="Gene3D" id="3.20.110.10">
    <property type="entry name" value="Glycoside hydrolase 38, N terminal domain"/>
    <property type="match status" value="1"/>
</dbReference>
<evidence type="ECO:0000313" key="2">
    <source>
        <dbReference type="EMBL" id="TCG10337.1"/>
    </source>
</evidence>
<proteinExistence type="predicted"/>
<evidence type="ECO:0000313" key="3">
    <source>
        <dbReference type="Proteomes" id="UP000294192"/>
    </source>
</evidence>
<dbReference type="AlphaFoldDB" id="A0A4R0XRP5"/>
<evidence type="ECO:0000259" key="1">
    <source>
        <dbReference type="Pfam" id="PF01074"/>
    </source>
</evidence>
<dbReference type="PANTHER" id="PTHR46017:SF2">
    <property type="entry name" value="MANNOSYLGLYCERATE HYDROLASE"/>
    <property type="match status" value="1"/>
</dbReference>
<dbReference type="EMBL" id="PSZO01000063">
    <property type="protein sequence ID" value="TCG10337.1"/>
    <property type="molecule type" value="Genomic_DNA"/>
</dbReference>
<keyword evidence="3" id="KW-1185">Reference proteome</keyword>
<reference evidence="2 3" key="1">
    <citation type="submission" date="2018-02" db="EMBL/GenBank/DDBJ databases">
        <title>Mycoplasma marinum and Mycoplasma todarodis sp. nov., moderately halophilic and psychrotolerant mycoplasmas isolated from cephalopods.</title>
        <authorList>
            <person name="Viver T."/>
        </authorList>
    </citation>
    <scope>NUCLEOTIDE SEQUENCE [LARGE SCALE GENOMIC DNA]</scope>
    <source>
        <strain evidence="2 3">PE</strain>
    </source>
</reference>
<dbReference type="InterPro" id="IPR011330">
    <property type="entry name" value="Glyco_hydro/deAcase_b/a-brl"/>
</dbReference>
<gene>
    <name evidence="2" type="ORF">C4B24_04780</name>
</gene>
<protein>
    <recommendedName>
        <fullName evidence="1">Glycoside hydrolase family 38 N-terminal domain-containing protein</fullName>
    </recommendedName>
</protein>
<accession>A0A4R0XRP5</accession>
<feature type="non-terminal residue" evidence="2">
    <location>
        <position position="249"/>
    </location>
</feature>
<dbReference type="GO" id="GO:0006013">
    <property type="term" value="P:mannose metabolic process"/>
    <property type="evidence" value="ECO:0007669"/>
    <property type="project" value="InterPro"/>
</dbReference>
<dbReference type="PANTHER" id="PTHR46017">
    <property type="entry name" value="ALPHA-MANNOSIDASE 2C1"/>
    <property type="match status" value="1"/>
</dbReference>
<dbReference type="InterPro" id="IPR000602">
    <property type="entry name" value="Glyco_hydro_38_N"/>
</dbReference>
<feature type="domain" description="Glycoside hydrolase family 38 N-terminal" evidence="1">
    <location>
        <begin position="4"/>
        <end position="232"/>
    </location>
</feature>
<organism evidence="2 3">
    <name type="scientific">Mycoplasma marinum</name>
    <dbReference type="NCBI Taxonomy" id="1937190"/>
    <lineage>
        <taxon>Bacteria</taxon>
        <taxon>Bacillati</taxon>
        <taxon>Mycoplasmatota</taxon>
        <taxon>Mollicutes</taxon>
        <taxon>Mycoplasmataceae</taxon>
        <taxon>Mycoplasma</taxon>
    </lineage>
</organism>
<name>A0A4R0XRP5_9MOLU</name>
<dbReference type="Proteomes" id="UP000294192">
    <property type="component" value="Unassembled WGS sequence"/>
</dbReference>
<comment type="caution">
    <text evidence="2">The sequence shown here is derived from an EMBL/GenBank/DDBJ whole genome shotgun (WGS) entry which is preliminary data.</text>
</comment>